<comment type="caution">
    <text evidence="2">The sequence shown here is derived from an EMBL/GenBank/DDBJ whole genome shotgun (WGS) entry which is preliminary data.</text>
</comment>
<feature type="signal peptide" evidence="1">
    <location>
        <begin position="1"/>
        <end position="18"/>
    </location>
</feature>
<gene>
    <name evidence="2" type="ORF">DYU11_11540</name>
</gene>
<sequence length="642" mass="65264">MKKRLLLLLLFMPALLMAQRGPTVTDQLAPLHIAGYPGNSITAVLNFTATAPSSLTAALYYAGTTRRYPVQPEVTLSGTTASIRYTFPAAQLSVQAYHEIGWEGRTRINGNVTSTRFIRNATPQSQTLTIAGALIQPITVTVLGSVSSGGGGGTVDAYTKAEVNTLLAGKANAATSLGGYGISDAYTQAQVNTLLSGKAATATTLSGYGIANAYTSAQVDNLLAGKVNVATGKGLSTEDYTTAEKTKLAGLSNFNLTLTTTGSSGPATLSGSTLNIPQYGGGGGGGDMFKATYDGDGDNIVDQTEAVPWTGVSGKPTFASVATSGAYTDLTGRPTLGTASSLNVAATGNAATGEVVKGNDTRLSDARTPTAHTQTASTITDFQATVSANTDVTANTSSRHSHSNKTLLDNTTASFTSADESKIDALGTASTRNAPASGNAASAEVVLGSDSRLSDARTPTTHTHTKSQITDFSHTHVKADITDFAHTHAISDVTGLQTALDGKQGALTLTTTGTSGAATLSGNTLNIPNYATGGGGGSSVAYQKITTTSTIAPTAAITTISVDNGSTAVAVNLDAASSVGATVFVKRYDTSSSGNVQINANGTAQVQNTLGAFGDGILLPTGGGTRQWGFVWNGTNYELISQ</sequence>
<evidence type="ECO:0000313" key="3">
    <source>
        <dbReference type="Proteomes" id="UP000283523"/>
    </source>
</evidence>
<name>A0A418MB50_9BACT</name>
<accession>A0A418MB50</accession>
<keyword evidence="3" id="KW-1185">Reference proteome</keyword>
<dbReference type="RefSeq" id="WP_119667823.1">
    <property type="nucleotide sequence ID" value="NZ_QXED01000003.1"/>
</dbReference>
<evidence type="ECO:0000313" key="2">
    <source>
        <dbReference type="EMBL" id="RIV23607.1"/>
    </source>
</evidence>
<reference evidence="2 3" key="1">
    <citation type="submission" date="2018-08" db="EMBL/GenBank/DDBJ databases">
        <title>Fibrisoma montanum sp. nov., isolated from Danxia mountain soil.</title>
        <authorList>
            <person name="Huang Y."/>
        </authorList>
    </citation>
    <scope>NUCLEOTIDE SEQUENCE [LARGE SCALE GENOMIC DNA]</scope>
    <source>
        <strain evidence="2 3">HYT19</strain>
    </source>
</reference>
<dbReference type="EMBL" id="QXED01000003">
    <property type="protein sequence ID" value="RIV23607.1"/>
    <property type="molecule type" value="Genomic_DNA"/>
</dbReference>
<protein>
    <recommendedName>
        <fullName evidence="4">CHRD domain-containing protein</fullName>
    </recommendedName>
</protein>
<organism evidence="2 3">
    <name type="scientific">Fibrisoma montanum</name>
    <dbReference type="NCBI Taxonomy" id="2305895"/>
    <lineage>
        <taxon>Bacteria</taxon>
        <taxon>Pseudomonadati</taxon>
        <taxon>Bacteroidota</taxon>
        <taxon>Cytophagia</taxon>
        <taxon>Cytophagales</taxon>
        <taxon>Spirosomataceae</taxon>
        <taxon>Fibrisoma</taxon>
    </lineage>
</organism>
<evidence type="ECO:0008006" key="4">
    <source>
        <dbReference type="Google" id="ProtNLM"/>
    </source>
</evidence>
<dbReference type="Proteomes" id="UP000283523">
    <property type="component" value="Unassembled WGS sequence"/>
</dbReference>
<dbReference type="OrthoDB" id="1357438at2"/>
<dbReference type="AlphaFoldDB" id="A0A418MB50"/>
<feature type="chain" id="PRO_5019026642" description="CHRD domain-containing protein" evidence="1">
    <location>
        <begin position="19"/>
        <end position="642"/>
    </location>
</feature>
<evidence type="ECO:0000256" key="1">
    <source>
        <dbReference type="SAM" id="SignalP"/>
    </source>
</evidence>
<proteinExistence type="predicted"/>
<keyword evidence="1" id="KW-0732">Signal</keyword>